<evidence type="ECO:0000313" key="2">
    <source>
        <dbReference type="Proteomes" id="UP000284702"/>
    </source>
</evidence>
<comment type="caution">
    <text evidence="1">The sequence shown here is derived from an EMBL/GenBank/DDBJ whole genome shotgun (WGS) entry which is preliminary data.</text>
</comment>
<gene>
    <name evidence="1" type="ORF">B5M09_012117</name>
</gene>
<dbReference type="Proteomes" id="UP000284702">
    <property type="component" value="Unassembled WGS sequence"/>
</dbReference>
<name>A0A3R7X7A0_APHAT</name>
<proteinExistence type="predicted"/>
<protein>
    <submittedName>
        <fullName evidence="1">Uncharacterized protein</fullName>
    </submittedName>
</protein>
<evidence type="ECO:0000313" key="1">
    <source>
        <dbReference type="EMBL" id="RQM29648.1"/>
    </source>
</evidence>
<organism evidence="1 2">
    <name type="scientific">Aphanomyces astaci</name>
    <name type="common">Crayfish plague agent</name>
    <dbReference type="NCBI Taxonomy" id="112090"/>
    <lineage>
        <taxon>Eukaryota</taxon>
        <taxon>Sar</taxon>
        <taxon>Stramenopiles</taxon>
        <taxon>Oomycota</taxon>
        <taxon>Saprolegniomycetes</taxon>
        <taxon>Saprolegniales</taxon>
        <taxon>Verrucalvaceae</taxon>
        <taxon>Aphanomyces</taxon>
    </lineage>
</organism>
<dbReference type="VEuPathDB" id="FungiDB:H257_14107"/>
<accession>A0A3R7X7A0</accession>
<dbReference type="EMBL" id="MZMZ02001236">
    <property type="protein sequence ID" value="RQM29648.1"/>
    <property type="molecule type" value="Genomic_DNA"/>
</dbReference>
<keyword evidence="2" id="KW-1185">Reference proteome</keyword>
<dbReference type="AlphaFoldDB" id="A0A3R7X7A0"/>
<reference evidence="1" key="1">
    <citation type="submission" date="2018-07" db="EMBL/GenBank/DDBJ databases">
        <title>Annotation of Aphanomyces astaci genome assembly.</title>
        <authorList>
            <person name="Studholme D.J."/>
        </authorList>
    </citation>
    <scope>NUCLEOTIDE SEQUENCE [LARGE SCALE GENOMIC DNA]</scope>
    <source>
        <strain evidence="1">Pc</strain>
    </source>
</reference>
<sequence>MCACFRNAFDGNAEEGSVVAVSLALYRSPRNVCTLVALKCCHQSSLEVLADNVAKYSTEQLLLRSQLGPLSVIGIF</sequence>